<reference evidence="1 2" key="1">
    <citation type="journal article" date="2010" name="Cell">
        <title>The genome of Naegleria gruberi illuminates early eukaryotic versatility.</title>
        <authorList>
            <person name="Fritz-Laylin L.K."/>
            <person name="Prochnik S.E."/>
            <person name="Ginger M.L."/>
            <person name="Dacks J.B."/>
            <person name="Carpenter M.L."/>
            <person name="Field M.C."/>
            <person name="Kuo A."/>
            <person name="Paredez A."/>
            <person name="Chapman J."/>
            <person name="Pham J."/>
            <person name="Shu S."/>
            <person name="Neupane R."/>
            <person name="Cipriano M."/>
            <person name="Mancuso J."/>
            <person name="Tu H."/>
            <person name="Salamov A."/>
            <person name="Lindquist E."/>
            <person name="Shapiro H."/>
            <person name="Lucas S."/>
            <person name="Grigoriev I.V."/>
            <person name="Cande W.Z."/>
            <person name="Fulton C."/>
            <person name="Rokhsar D.S."/>
            <person name="Dawson S.C."/>
        </authorList>
    </citation>
    <scope>NUCLEOTIDE SEQUENCE [LARGE SCALE GENOMIC DNA]</scope>
    <source>
        <strain evidence="1 2">NEG-M</strain>
    </source>
</reference>
<evidence type="ECO:0000313" key="1">
    <source>
        <dbReference type="EMBL" id="EFC38937.1"/>
    </source>
</evidence>
<gene>
    <name evidence="1" type="ORF">NAEGRDRAFT_73218</name>
</gene>
<proteinExistence type="predicted"/>
<evidence type="ECO:0000313" key="2">
    <source>
        <dbReference type="Proteomes" id="UP000006671"/>
    </source>
</evidence>
<dbReference type="KEGG" id="ngr:NAEGRDRAFT_73218"/>
<name>D2VW19_NAEGR</name>
<dbReference type="EMBL" id="GG738903">
    <property type="protein sequence ID" value="EFC38937.1"/>
    <property type="molecule type" value="Genomic_DNA"/>
</dbReference>
<organism evidence="2">
    <name type="scientific">Naegleria gruberi</name>
    <name type="common">Amoeba</name>
    <dbReference type="NCBI Taxonomy" id="5762"/>
    <lineage>
        <taxon>Eukaryota</taxon>
        <taxon>Discoba</taxon>
        <taxon>Heterolobosea</taxon>
        <taxon>Tetramitia</taxon>
        <taxon>Eutetramitia</taxon>
        <taxon>Vahlkampfiidae</taxon>
        <taxon>Naegleria</taxon>
    </lineage>
</organism>
<keyword evidence="2" id="KW-1185">Reference proteome</keyword>
<dbReference type="GeneID" id="8850791"/>
<accession>D2VW19</accession>
<dbReference type="RefSeq" id="XP_002671681.1">
    <property type="nucleotide sequence ID" value="XM_002671635.1"/>
</dbReference>
<dbReference type="VEuPathDB" id="AmoebaDB:NAEGRDRAFT_73218"/>
<dbReference type="Proteomes" id="UP000006671">
    <property type="component" value="Unassembled WGS sequence"/>
</dbReference>
<protein>
    <submittedName>
        <fullName evidence="1">Predicted protein</fullName>
    </submittedName>
</protein>
<sequence length="362" mass="42197">MLTNYGHKLCSLFTKGSQLQFLLIKRPQFSDDNRGFAIQQNDDLKGHRKITIESNFPVGGRMNKSLEENYHVLGGADSGGDGQGLKFLTQSLDAFEKCYQVVNRMSLEKNDERVEVQKVSYLLGRSQVGLYMIRDLMRDGLTTEEFESSHELYLDNLPKIGISIDGKDVSKLDSPSMRHALWLWHLERLISFGDNFTREKLIALFYLIIHTMWNREPTYSLHYMRLFTNEYSKTKKLYTSILGDSLTNTWSQVLGRIFTENEFDNFNDLDSELPVNLKSMYHIFSAFISFADSESIPVDTYLRALDKEQVNNPLNTYIPFMKVMMEDQFEDIETVLKIMEKSPITNHQANEKRYGKWWTIFE</sequence>
<dbReference type="InParanoid" id="D2VW19"/>
<dbReference type="AlphaFoldDB" id="D2VW19"/>